<dbReference type="Gene3D" id="3.40.630.10">
    <property type="entry name" value="Zn peptidases"/>
    <property type="match status" value="1"/>
</dbReference>
<dbReference type="RefSeq" id="WP_269478366.1">
    <property type="nucleotide sequence ID" value="NZ_JAOSHN010000001.1"/>
</dbReference>
<reference evidence="3" key="1">
    <citation type="submission" date="2022-09" db="EMBL/GenBank/DDBJ databases">
        <title>Culturomic study of gut microbiota in children with autism spectrum disorder.</title>
        <authorList>
            <person name="Efimov B.A."/>
            <person name="Chaplin A.V."/>
            <person name="Sokolova S.R."/>
            <person name="Pikina A.P."/>
            <person name="Korzhanova M."/>
            <person name="Belova V."/>
            <person name="Korostin D."/>
        </authorList>
    </citation>
    <scope>NUCLEOTIDE SEQUENCE</scope>
    <source>
        <strain evidence="3">ASD5510</strain>
    </source>
</reference>
<evidence type="ECO:0000259" key="2">
    <source>
        <dbReference type="Pfam" id="PF04389"/>
    </source>
</evidence>
<dbReference type="PANTHER" id="PTHR10404:SF46">
    <property type="entry name" value="VACUOLAR PROTEIN SORTING-ASSOCIATED PROTEIN 70"/>
    <property type="match status" value="1"/>
</dbReference>
<organism evidence="3 4">
    <name type="scientific">Hominibacterium faecale</name>
    <dbReference type="NCBI Taxonomy" id="2839743"/>
    <lineage>
        <taxon>Bacteria</taxon>
        <taxon>Bacillati</taxon>
        <taxon>Bacillota</taxon>
        <taxon>Clostridia</taxon>
        <taxon>Peptostreptococcales</taxon>
        <taxon>Anaerovoracaceae</taxon>
        <taxon>Hominibacterium</taxon>
    </lineage>
</organism>
<sequence length="564" mass="62070">MDQWNVAWIDQYMNEAALHGAAAIVTYSLEIGYGSYSDDMINMQDLCAKDVIPCVSISRNHYKELSKAIKEGKNKATLEVDNVMEPDKGTIYNVVGKIKGKSSDQQIIVSGHYAVYFNGFQDDSCAISLILSMAKAMKDSEYTPENDIVFVCHGSKEWGAIGSQFDWTTGAWEMINNAHPDWAGKTIAMLNFELPAVYDGAKQGEIQCDPDFAPLVKEFVENSGILAAPENDIYPDGFNSTSVDTFCLEDGGSYRASGVPHSVNIPGFDKEKDKNWNRDRYHTVADDKDTYNADVMTTNLKTFGTLAIYVDQTPALKLDMTATCDDLGEALNEDLAKAAGADTEAYKAASKELRASVDSLNKKIDDVNSRYEKAVSDGASEDELTAIRSEGKALNKTTLETFKYIQDHFIGIILTSDMVIKHIPYQSNIELISDVTAALEKDVLSNEKEQNGALDLAGQINVRAEFGYYSFSPKTCKASEESLLEDSNKGNLFWGTGKGSKLADTKDATRSLLKKSAAGEKGSYSEEIEIYNKALKAQQKEMTKTMEAETKAMKELADSLKAKI</sequence>
<dbReference type="Pfam" id="PF04389">
    <property type="entry name" value="Peptidase_M28"/>
    <property type="match status" value="1"/>
</dbReference>
<evidence type="ECO:0000313" key="4">
    <source>
        <dbReference type="Proteomes" id="UP001065549"/>
    </source>
</evidence>
<feature type="coiled-coil region" evidence="1">
    <location>
        <begin position="350"/>
        <end position="377"/>
    </location>
</feature>
<protein>
    <submittedName>
        <fullName evidence="3">M28 family peptidase</fullName>
    </submittedName>
</protein>
<dbReference type="InterPro" id="IPR039373">
    <property type="entry name" value="Peptidase_M28B"/>
</dbReference>
<dbReference type="AlphaFoldDB" id="A0A9J6QN03"/>
<feature type="domain" description="Peptidase M28" evidence="2">
    <location>
        <begin position="93"/>
        <end position="301"/>
    </location>
</feature>
<name>A0A9J6QN03_9FIRM</name>
<comment type="caution">
    <text evidence="3">The sequence shown here is derived from an EMBL/GenBank/DDBJ whole genome shotgun (WGS) entry which is preliminary data.</text>
</comment>
<dbReference type="SUPFAM" id="SSF53187">
    <property type="entry name" value="Zn-dependent exopeptidases"/>
    <property type="match status" value="1"/>
</dbReference>
<dbReference type="PANTHER" id="PTHR10404">
    <property type="entry name" value="N-ACETYLATED-ALPHA-LINKED ACIDIC DIPEPTIDASE"/>
    <property type="match status" value="1"/>
</dbReference>
<accession>A0A9J6QN03</accession>
<keyword evidence="1" id="KW-0175">Coiled coil</keyword>
<dbReference type="Proteomes" id="UP001065549">
    <property type="component" value="Unassembled WGS sequence"/>
</dbReference>
<dbReference type="InterPro" id="IPR007484">
    <property type="entry name" value="Peptidase_M28"/>
</dbReference>
<gene>
    <name evidence="3" type="ORF">OBO34_03020</name>
</gene>
<dbReference type="EMBL" id="JAOSHN010000001">
    <property type="protein sequence ID" value="MCU7377322.1"/>
    <property type="molecule type" value="Genomic_DNA"/>
</dbReference>
<proteinExistence type="predicted"/>
<evidence type="ECO:0000256" key="1">
    <source>
        <dbReference type="SAM" id="Coils"/>
    </source>
</evidence>
<keyword evidence="4" id="KW-1185">Reference proteome</keyword>
<evidence type="ECO:0000313" key="3">
    <source>
        <dbReference type="EMBL" id="MCU7377322.1"/>
    </source>
</evidence>